<sequence>MSSPRRILFLTHCEQGQSNIHLAVAFELHSRAIPGLEVHLASFSELRKRFERMRGAFGGIARMIPAGASIRHPPTHKFWRMFGDYMAPWTPEEYMSIVDEAVAVIERVNPHVILIDTLFSQGMDACNLLRRPYHVLNPLLPSLVCYQNQSLGDRLFRYPMMGTGMSYPVPLSQIPMNLIHFLARIYHGVKSKQVSSINAARAARGLRGPYPSFECMLVSPERTYITPGMREVDVPFSQPSTLQLCGPISADFVPIRDSDPELAAWLDRGETPLARRVLKGLLAGGGAETQILWKVPNRHELGALFDEVLTTAHDRERVRVVTWFDAEPAAILAHENVVCYVHHGGANSYYECTLAGKPHVVLAQWADTYYNAVAAEYAGVGVYGNKTCAPDVCAPELSMALIRATSGDEGARMRERARQVAVKCCEAGGRKRAADIVVSLLGVKFA</sequence>
<dbReference type="InterPro" id="IPR050271">
    <property type="entry name" value="UDP-glycosyltransferase"/>
</dbReference>
<protein>
    <submittedName>
        <fullName evidence="3">Glycosyltransferase family 1 protein</fullName>
    </submittedName>
</protein>
<keyword evidence="4" id="KW-1185">Reference proteome</keyword>
<comment type="caution">
    <text evidence="3">The sequence shown here is derived from an EMBL/GenBank/DDBJ whole genome shotgun (WGS) entry which is preliminary data.</text>
</comment>
<dbReference type="SUPFAM" id="SSF53756">
    <property type="entry name" value="UDP-Glycosyltransferase/glycogen phosphorylase"/>
    <property type="match status" value="1"/>
</dbReference>
<keyword evidence="1" id="KW-0328">Glycosyltransferase</keyword>
<proteinExistence type="predicted"/>
<dbReference type="Proteomes" id="UP000320762">
    <property type="component" value="Unassembled WGS sequence"/>
</dbReference>
<dbReference type="EMBL" id="VDMD01000011">
    <property type="protein sequence ID" value="TRM62794.1"/>
    <property type="molecule type" value="Genomic_DNA"/>
</dbReference>
<evidence type="ECO:0000256" key="1">
    <source>
        <dbReference type="ARBA" id="ARBA00022676"/>
    </source>
</evidence>
<dbReference type="CDD" id="cd03784">
    <property type="entry name" value="GT1_Gtf-like"/>
    <property type="match status" value="1"/>
</dbReference>
<gene>
    <name evidence="3" type="ORF">BD626DRAFT_548241</name>
</gene>
<evidence type="ECO:0000313" key="4">
    <source>
        <dbReference type="Proteomes" id="UP000320762"/>
    </source>
</evidence>
<evidence type="ECO:0000313" key="3">
    <source>
        <dbReference type="EMBL" id="TRM62794.1"/>
    </source>
</evidence>
<dbReference type="PANTHER" id="PTHR48043">
    <property type="entry name" value="EG:EG0003.4 PROTEIN-RELATED"/>
    <property type="match status" value="1"/>
</dbReference>
<dbReference type="OrthoDB" id="5835829at2759"/>
<evidence type="ECO:0000256" key="2">
    <source>
        <dbReference type="ARBA" id="ARBA00022679"/>
    </source>
</evidence>
<keyword evidence="2 3" id="KW-0808">Transferase</keyword>
<dbReference type="AlphaFoldDB" id="A0A550CDD2"/>
<dbReference type="GO" id="GO:0008194">
    <property type="term" value="F:UDP-glycosyltransferase activity"/>
    <property type="evidence" value="ECO:0007669"/>
    <property type="project" value="InterPro"/>
</dbReference>
<dbReference type="InterPro" id="IPR002213">
    <property type="entry name" value="UDP_glucos_trans"/>
</dbReference>
<organism evidence="3 4">
    <name type="scientific">Schizophyllum amplum</name>
    <dbReference type="NCBI Taxonomy" id="97359"/>
    <lineage>
        <taxon>Eukaryota</taxon>
        <taxon>Fungi</taxon>
        <taxon>Dikarya</taxon>
        <taxon>Basidiomycota</taxon>
        <taxon>Agaricomycotina</taxon>
        <taxon>Agaricomycetes</taxon>
        <taxon>Agaricomycetidae</taxon>
        <taxon>Agaricales</taxon>
        <taxon>Schizophyllaceae</taxon>
        <taxon>Schizophyllum</taxon>
    </lineage>
</organism>
<dbReference type="PANTHER" id="PTHR48043:SF145">
    <property type="entry name" value="FI06409P-RELATED"/>
    <property type="match status" value="1"/>
</dbReference>
<accession>A0A550CDD2</accession>
<dbReference type="Gene3D" id="3.40.50.2000">
    <property type="entry name" value="Glycogen Phosphorylase B"/>
    <property type="match status" value="2"/>
</dbReference>
<name>A0A550CDD2_9AGAR</name>
<reference evidence="3 4" key="1">
    <citation type="journal article" date="2019" name="New Phytol.">
        <title>Comparative genomics reveals unique wood-decay strategies and fruiting body development in the Schizophyllaceae.</title>
        <authorList>
            <person name="Almasi E."/>
            <person name="Sahu N."/>
            <person name="Krizsan K."/>
            <person name="Balint B."/>
            <person name="Kovacs G.M."/>
            <person name="Kiss B."/>
            <person name="Cseklye J."/>
            <person name="Drula E."/>
            <person name="Henrissat B."/>
            <person name="Nagy I."/>
            <person name="Chovatia M."/>
            <person name="Adam C."/>
            <person name="LaButti K."/>
            <person name="Lipzen A."/>
            <person name="Riley R."/>
            <person name="Grigoriev I.V."/>
            <person name="Nagy L.G."/>
        </authorList>
    </citation>
    <scope>NUCLEOTIDE SEQUENCE [LARGE SCALE GENOMIC DNA]</scope>
    <source>
        <strain evidence="3 4">NL-1724</strain>
    </source>
</reference>